<name>A0A0L7L1G5_OPEBR</name>
<keyword evidence="2" id="KW-1185">Reference proteome</keyword>
<sequence length="81" mass="9530">MLTREDIEKDLPDKYRKKLIRKCKPIAPRKSNNDVHLALKIKQLFENLEAIDLNREGMTPRTEQKVLMNEIHKTTRNSSDA</sequence>
<organism evidence="1 2">
    <name type="scientific">Operophtera brumata</name>
    <name type="common">Winter moth</name>
    <name type="synonym">Phalaena brumata</name>
    <dbReference type="NCBI Taxonomy" id="104452"/>
    <lineage>
        <taxon>Eukaryota</taxon>
        <taxon>Metazoa</taxon>
        <taxon>Ecdysozoa</taxon>
        <taxon>Arthropoda</taxon>
        <taxon>Hexapoda</taxon>
        <taxon>Insecta</taxon>
        <taxon>Pterygota</taxon>
        <taxon>Neoptera</taxon>
        <taxon>Endopterygota</taxon>
        <taxon>Lepidoptera</taxon>
        <taxon>Glossata</taxon>
        <taxon>Ditrysia</taxon>
        <taxon>Geometroidea</taxon>
        <taxon>Geometridae</taxon>
        <taxon>Larentiinae</taxon>
        <taxon>Operophtera</taxon>
    </lineage>
</organism>
<comment type="caution">
    <text evidence="1">The sequence shown here is derived from an EMBL/GenBank/DDBJ whole genome shotgun (WGS) entry which is preliminary data.</text>
</comment>
<protein>
    <submittedName>
        <fullName evidence="1">Membrane protein</fullName>
    </submittedName>
</protein>
<dbReference type="EMBL" id="JTDY01003569">
    <property type="protein sequence ID" value="KOB69327.1"/>
    <property type="molecule type" value="Genomic_DNA"/>
</dbReference>
<gene>
    <name evidence="1" type="ORF">OBRU01_16817</name>
</gene>
<reference evidence="1 2" key="1">
    <citation type="journal article" date="2015" name="Genome Biol. Evol.">
        <title>The genome of winter moth (Operophtera brumata) provides a genomic perspective on sexual dimorphism and phenology.</title>
        <authorList>
            <person name="Derks M.F."/>
            <person name="Smit S."/>
            <person name="Salis L."/>
            <person name="Schijlen E."/>
            <person name="Bossers A."/>
            <person name="Mateman C."/>
            <person name="Pijl A.S."/>
            <person name="de Ridder D."/>
            <person name="Groenen M.A."/>
            <person name="Visser M.E."/>
            <person name="Megens H.J."/>
        </authorList>
    </citation>
    <scope>NUCLEOTIDE SEQUENCE [LARGE SCALE GENOMIC DNA]</scope>
    <source>
        <strain evidence="1">WM2013NL</strain>
        <tissue evidence="1">Head and thorax</tissue>
    </source>
</reference>
<dbReference type="AlphaFoldDB" id="A0A0L7L1G5"/>
<accession>A0A0L7L1G5</accession>
<evidence type="ECO:0000313" key="2">
    <source>
        <dbReference type="Proteomes" id="UP000037510"/>
    </source>
</evidence>
<evidence type="ECO:0000313" key="1">
    <source>
        <dbReference type="EMBL" id="KOB69327.1"/>
    </source>
</evidence>
<dbReference type="Proteomes" id="UP000037510">
    <property type="component" value="Unassembled WGS sequence"/>
</dbReference>
<proteinExistence type="predicted"/>